<feature type="domain" description="Bacterial SCP orthologue" evidence="2">
    <location>
        <begin position="164"/>
        <end position="258"/>
    </location>
</feature>
<comment type="caution">
    <text evidence="3">The sequence shown here is derived from an EMBL/GenBank/DDBJ whole genome shotgun (WGS) entry which is preliminary data.</text>
</comment>
<dbReference type="GO" id="GO:0046872">
    <property type="term" value="F:metal ion binding"/>
    <property type="evidence" value="ECO:0007669"/>
    <property type="project" value="InterPro"/>
</dbReference>
<evidence type="ECO:0000259" key="1">
    <source>
        <dbReference type="Pfam" id="PF11716"/>
    </source>
</evidence>
<protein>
    <submittedName>
        <fullName evidence="3">Uncharacterized protein (TIGR03083 family)</fullName>
    </submittedName>
</protein>
<dbReference type="InterPro" id="IPR017517">
    <property type="entry name" value="Maleyloyr_isom"/>
</dbReference>
<sequence>MAAAPDRDVPVALEQARVLHDWLSEHGDRFDAATALPGWDVATLTGHLLVCLDGLADAPDRPTTERPLAMGLLVQRYRPAADEMTAAATARAVDRSPDALVADLATAIDRVTARYAAGRLPQTVGTPRGPARLAEFVRTRVVDLVVHADDLRPVDPDGPPALPRKPLAAACRTLTVILGEQHPGRSVEVRVPPYAAVQCGVGDPGPTHTRGTPPNVVETDPVSWLRLATGRVGWAELRAAGKVSASGNRADLSSVLPLLS</sequence>
<dbReference type="AlphaFoldDB" id="A0A7W3ISH2"/>
<reference evidence="3 4" key="1">
    <citation type="submission" date="2020-07" db="EMBL/GenBank/DDBJ databases">
        <title>Sequencing the genomes of 1000 actinobacteria strains.</title>
        <authorList>
            <person name="Klenk H.-P."/>
        </authorList>
    </citation>
    <scope>NUCLEOTIDE SEQUENCE [LARGE SCALE GENOMIC DNA]</scope>
    <source>
        <strain evidence="3 4">DSM 100723</strain>
    </source>
</reference>
<keyword evidence="4" id="KW-1185">Reference proteome</keyword>
<evidence type="ECO:0000313" key="3">
    <source>
        <dbReference type="EMBL" id="MBA8794437.1"/>
    </source>
</evidence>
<dbReference type="InterPro" id="IPR024344">
    <property type="entry name" value="MDMPI_metal-binding"/>
</dbReference>
<dbReference type="InterPro" id="IPR041629">
    <property type="entry name" value="SCP_3"/>
</dbReference>
<dbReference type="Proteomes" id="UP000523079">
    <property type="component" value="Unassembled WGS sequence"/>
</dbReference>
<dbReference type="EMBL" id="JACGWT010000003">
    <property type="protein sequence ID" value="MBA8794437.1"/>
    <property type="molecule type" value="Genomic_DNA"/>
</dbReference>
<organism evidence="3 4">
    <name type="scientific">Microlunatus kandeliicorticis</name>
    <dbReference type="NCBI Taxonomy" id="1759536"/>
    <lineage>
        <taxon>Bacteria</taxon>
        <taxon>Bacillati</taxon>
        <taxon>Actinomycetota</taxon>
        <taxon>Actinomycetes</taxon>
        <taxon>Propionibacteriales</taxon>
        <taxon>Propionibacteriaceae</taxon>
        <taxon>Microlunatus</taxon>
    </lineage>
</organism>
<accession>A0A7W3ISH2</accession>
<dbReference type="NCBIfam" id="TIGR03083">
    <property type="entry name" value="maleylpyruvate isomerase family mycothiol-dependent enzyme"/>
    <property type="match status" value="1"/>
</dbReference>
<name>A0A7W3ISH2_9ACTN</name>
<proteinExistence type="predicted"/>
<gene>
    <name evidence="3" type="ORF">FHX74_002056</name>
</gene>
<feature type="domain" description="Mycothiol-dependent maleylpyruvate isomerase metal-binding" evidence="1">
    <location>
        <begin position="27"/>
        <end position="152"/>
    </location>
</feature>
<dbReference type="Pfam" id="PF11716">
    <property type="entry name" value="MDMPI_N"/>
    <property type="match status" value="1"/>
</dbReference>
<dbReference type="InterPro" id="IPR034660">
    <property type="entry name" value="DinB/YfiT-like"/>
</dbReference>
<evidence type="ECO:0000259" key="2">
    <source>
        <dbReference type="Pfam" id="PF17844"/>
    </source>
</evidence>
<dbReference type="SUPFAM" id="SSF109854">
    <property type="entry name" value="DinB/YfiT-like putative metalloenzymes"/>
    <property type="match status" value="1"/>
</dbReference>
<dbReference type="RefSeq" id="WP_182560015.1">
    <property type="nucleotide sequence ID" value="NZ_JACGWT010000003.1"/>
</dbReference>
<dbReference type="Gene3D" id="3.30.1050.40">
    <property type="match status" value="1"/>
</dbReference>
<evidence type="ECO:0000313" key="4">
    <source>
        <dbReference type="Proteomes" id="UP000523079"/>
    </source>
</evidence>
<dbReference type="Pfam" id="PF17844">
    <property type="entry name" value="SCP_3"/>
    <property type="match status" value="1"/>
</dbReference>